<comment type="caution">
    <text evidence="2">The sequence shown here is derived from an EMBL/GenBank/DDBJ whole genome shotgun (WGS) entry which is preliminary data.</text>
</comment>
<evidence type="ECO:0000313" key="2">
    <source>
        <dbReference type="EMBL" id="KAI5618631.1"/>
    </source>
</evidence>
<evidence type="ECO:0000256" key="1">
    <source>
        <dbReference type="SAM" id="MobiDB-lite"/>
    </source>
</evidence>
<name>A0AAD5ALY6_SILAS</name>
<dbReference type="EMBL" id="MU551688">
    <property type="protein sequence ID" value="KAI5618631.1"/>
    <property type="molecule type" value="Genomic_DNA"/>
</dbReference>
<organism evidence="2 3">
    <name type="scientific">Silurus asotus</name>
    <name type="common">Amur catfish</name>
    <name type="synonym">Parasilurus asotus</name>
    <dbReference type="NCBI Taxonomy" id="30991"/>
    <lineage>
        <taxon>Eukaryota</taxon>
        <taxon>Metazoa</taxon>
        <taxon>Chordata</taxon>
        <taxon>Craniata</taxon>
        <taxon>Vertebrata</taxon>
        <taxon>Euteleostomi</taxon>
        <taxon>Actinopterygii</taxon>
        <taxon>Neopterygii</taxon>
        <taxon>Teleostei</taxon>
        <taxon>Ostariophysi</taxon>
        <taxon>Siluriformes</taxon>
        <taxon>Siluridae</taxon>
        <taxon>Silurus</taxon>
    </lineage>
</organism>
<dbReference type="AlphaFoldDB" id="A0AAD5ALY6"/>
<dbReference type="Proteomes" id="UP001205998">
    <property type="component" value="Unassembled WGS sequence"/>
</dbReference>
<protein>
    <submittedName>
        <fullName evidence="2">Uncharacterized protein</fullName>
    </submittedName>
</protein>
<sequence>MVATLASFCSGNQLLRESTVSIFSRVASGAKGRAEGMETGESSPASPAGSSSRSPGKALASAVPSSGTCNAELCISSYEEGEFLDASEPTDTLQPVLFEELLESHTEGIKGYLTKKESDGVLRQMTWPPQSPDLNPIEMV</sequence>
<keyword evidence="3" id="KW-1185">Reference proteome</keyword>
<gene>
    <name evidence="2" type="ORF">C0J50_21830</name>
</gene>
<feature type="compositionally biased region" description="Low complexity" evidence="1">
    <location>
        <begin position="40"/>
        <end position="58"/>
    </location>
</feature>
<accession>A0AAD5ALY6</accession>
<evidence type="ECO:0000313" key="3">
    <source>
        <dbReference type="Proteomes" id="UP001205998"/>
    </source>
</evidence>
<feature type="region of interest" description="Disordered" evidence="1">
    <location>
        <begin position="31"/>
        <end position="67"/>
    </location>
</feature>
<proteinExistence type="predicted"/>
<reference evidence="2" key="1">
    <citation type="submission" date="2018-07" db="EMBL/GenBank/DDBJ databases">
        <title>Comparative genomics of catfishes provides insights into carnivory and benthic adaptation.</title>
        <authorList>
            <person name="Zhang Y."/>
            <person name="Wang D."/>
            <person name="Peng Z."/>
            <person name="Zheng S."/>
            <person name="Shao F."/>
            <person name="Tao W."/>
        </authorList>
    </citation>
    <scope>NUCLEOTIDE SEQUENCE</scope>
    <source>
        <strain evidence="2">Chongqing</strain>
    </source>
</reference>